<protein>
    <submittedName>
        <fullName evidence="4">CatB-related O-acetyltransferase</fullName>
    </submittedName>
</protein>
<evidence type="ECO:0000256" key="3">
    <source>
        <dbReference type="ARBA" id="ARBA00023315"/>
    </source>
</evidence>
<gene>
    <name evidence="4" type="ORF">FPZ52_11855</name>
</gene>
<dbReference type="OrthoDB" id="9815592at2"/>
<dbReference type="InterPro" id="IPR011004">
    <property type="entry name" value="Trimer_LpxA-like_sf"/>
</dbReference>
<dbReference type="KEGG" id="lit:FPZ52_11855"/>
<evidence type="ECO:0000313" key="4">
    <source>
        <dbReference type="EMBL" id="QDY70411.1"/>
    </source>
</evidence>
<dbReference type="CDD" id="cd03349">
    <property type="entry name" value="LbH_XAT"/>
    <property type="match status" value="1"/>
</dbReference>
<dbReference type="Pfam" id="PF00132">
    <property type="entry name" value="Hexapep"/>
    <property type="match status" value="1"/>
</dbReference>
<dbReference type="PANTHER" id="PTHR23416:SF78">
    <property type="entry name" value="LIPOPOLYSACCHARIDE BIOSYNTHESIS O-ACETYL TRANSFERASE WBBJ-RELATED"/>
    <property type="match status" value="1"/>
</dbReference>
<dbReference type="Gene3D" id="2.160.10.10">
    <property type="entry name" value="Hexapeptide repeat proteins"/>
    <property type="match status" value="1"/>
</dbReference>
<evidence type="ECO:0000256" key="2">
    <source>
        <dbReference type="ARBA" id="ARBA00022737"/>
    </source>
</evidence>
<evidence type="ECO:0000256" key="1">
    <source>
        <dbReference type="ARBA" id="ARBA00022679"/>
    </source>
</evidence>
<dbReference type="InterPro" id="IPR051159">
    <property type="entry name" value="Hexapeptide_acetyltransf"/>
</dbReference>
<accession>A0A5B8IZN8</accession>
<name>A0A5B8IZN8_9RHOB</name>
<dbReference type="InterPro" id="IPR018357">
    <property type="entry name" value="Hexapep_transf_CS"/>
</dbReference>
<proteinExistence type="predicted"/>
<keyword evidence="4" id="KW-0614">Plasmid</keyword>
<organism evidence="4 5">
    <name type="scientific">Qingshengfaniella alkalisoli</name>
    <dbReference type="NCBI Taxonomy" id="2599296"/>
    <lineage>
        <taxon>Bacteria</taxon>
        <taxon>Pseudomonadati</taxon>
        <taxon>Pseudomonadota</taxon>
        <taxon>Alphaproteobacteria</taxon>
        <taxon>Rhodobacterales</taxon>
        <taxon>Paracoccaceae</taxon>
        <taxon>Qingshengfaniella</taxon>
    </lineage>
</organism>
<dbReference type="GO" id="GO:0016746">
    <property type="term" value="F:acyltransferase activity"/>
    <property type="evidence" value="ECO:0007669"/>
    <property type="project" value="UniProtKB-KW"/>
</dbReference>
<dbReference type="EMBL" id="CP042262">
    <property type="protein sequence ID" value="QDY70411.1"/>
    <property type="molecule type" value="Genomic_DNA"/>
</dbReference>
<keyword evidence="1 4" id="KW-0808">Transferase</keyword>
<dbReference type="InterPro" id="IPR001451">
    <property type="entry name" value="Hexapep"/>
</dbReference>
<keyword evidence="2" id="KW-0677">Repeat</keyword>
<dbReference type="SUPFAM" id="SSF51161">
    <property type="entry name" value="Trimeric LpxA-like enzymes"/>
    <property type="match status" value="1"/>
</dbReference>
<dbReference type="PROSITE" id="PS00101">
    <property type="entry name" value="HEXAPEP_TRANSFERASES"/>
    <property type="match status" value="1"/>
</dbReference>
<sequence>MCLCKLERLATSGASWISNSSQKNQIDQLHSLSHPAEIASDKIRGPKQEWAIKGRVLCGEYTSINGAFTARGRVLIGKYCAFGRYVALISGNHRTDLPNQQIWLNERFSFISAGETRGPVEIGHNVWIGDKVTVLSGVRVGHGAVIGAGTTVTKSVPPFAIVAGSPAREIRYRFSPSVIRQMLDLSWWDWDDERIARNRAFFETSISPTDEIDLMSIVVD</sequence>
<keyword evidence="3" id="KW-0012">Acyltransferase</keyword>
<dbReference type="PANTHER" id="PTHR23416">
    <property type="entry name" value="SIALIC ACID SYNTHASE-RELATED"/>
    <property type="match status" value="1"/>
</dbReference>
<dbReference type="AlphaFoldDB" id="A0A5B8IZN8"/>
<keyword evidence="5" id="KW-1185">Reference proteome</keyword>
<evidence type="ECO:0000313" key="5">
    <source>
        <dbReference type="Proteomes" id="UP000318483"/>
    </source>
</evidence>
<dbReference type="Proteomes" id="UP000318483">
    <property type="component" value="Plasmid unnamed1"/>
</dbReference>
<reference evidence="4 5" key="1">
    <citation type="submission" date="2019-07" db="EMBL/GenBank/DDBJ databases">
        <title>Litoreibacter alkalisoli sp. nov., isolated from saline-alkaline soil.</title>
        <authorList>
            <person name="Wang S."/>
            <person name="Xu L."/>
            <person name="Xing Y.-T."/>
            <person name="Sun J.-Q."/>
        </authorList>
    </citation>
    <scope>NUCLEOTIDE SEQUENCE [LARGE SCALE GENOMIC DNA]</scope>
    <source>
        <strain evidence="4 5">LN3S51</strain>
        <plasmid evidence="4 5">unnamed1</plasmid>
    </source>
</reference>
<geneLocation type="plasmid" evidence="4 5">
    <name>unnamed1</name>
</geneLocation>